<keyword evidence="1" id="KW-0805">Transcription regulation</keyword>
<dbReference type="KEGG" id="pvw:HU752_025520"/>
<evidence type="ECO:0000256" key="2">
    <source>
        <dbReference type="ARBA" id="ARBA00023125"/>
    </source>
</evidence>
<dbReference type="AlphaFoldDB" id="A0A9E6PIS2"/>
<evidence type="ECO:0000259" key="5">
    <source>
        <dbReference type="Pfam" id="PF16925"/>
    </source>
</evidence>
<keyword evidence="3" id="KW-0804">Transcription</keyword>
<name>A0A9E6PIS2_9PSED</name>
<dbReference type="Proteomes" id="UP000634530">
    <property type="component" value="Chromosome"/>
</dbReference>
<dbReference type="InterPro" id="IPR036271">
    <property type="entry name" value="Tet_transcr_reg_TetR-rel_C_sf"/>
</dbReference>
<dbReference type="InterPro" id="IPR009057">
    <property type="entry name" value="Homeodomain-like_sf"/>
</dbReference>
<dbReference type="Pfam" id="PF16925">
    <property type="entry name" value="TetR_C_13"/>
    <property type="match status" value="1"/>
</dbReference>
<reference evidence="6 7" key="2">
    <citation type="journal article" date="2021" name="Microorganisms">
        <title>The Ever-Expanding Pseudomonas Genus: Description of 43 New Species and Partition of the Pseudomonas putida Group.</title>
        <authorList>
            <person name="Girard L."/>
            <person name="Lood C."/>
            <person name="Hofte M."/>
            <person name="Vandamme P."/>
            <person name="Rokni-Zadeh H."/>
            <person name="van Noort V."/>
            <person name="Lavigne R."/>
            <person name="De Mot R."/>
        </authorList>
    </citation>
    <scope>NUCLEOTIDE SEQUENCE [LARGE SCALE GENOMIC DNA]</scope>
    <source>
        <strain evidence="6 7">RW8P3</strain>
    </source>
</reference>
<dbReference type="PANTHER" id="PTHR47506">
    <property type="entry name" value="TRANSCRIPTIONAL REGULATORY PROTEIN"/>
    <property type="match status" value="1"/>
</dbReference>
<reference evidence="6 7" key="1">
    <citation type="journal article" date="2020" name="Microorganisms">
        <title>Reliable Identification of Environmental Pseudomonas Isolates Using the rpoD Gene.</title>
        <authorList>
            <consortium name="The Broad Institute Genome Sequencing Platform"/>
            <person name="Girard L."/>
            <person name="Lood C."/>
            <person name="Rokni-Zadeh H."/>
            <person name="van Noort V."/>
            <person name="Lavigne R."/>
            <person name="De Mot R."/>
        </authorList>
    </citation>
    <scope>NUCLEOTIDE SEQUENCE [LARGE SCALE GENOMIC DNA]</scope>
    <source>
        <strain evidence="6 7">RW8P3</strain>
    </source>
</reference>
<evidence type="ECO:0000256" key="1">
    <source>
        <dbReference type="ARBA" id="ARBA00023015"/>
    </source>
</evidence>
<dbReference type="PANTHER" id="PTHR47506:SF1">
    <property type="entry name" value="HTH-TYPE TRANSCRIPTIONAL REGULATOR YJDC"/>
    <property type="match status" value="1"/>
</dbReference>
<sequence>MARRIAFNYTQALDRATTLFWQHGYTETGLRELLKTMEIGEGSFYNTLKSKKHLYLSCVEHYGETVVRRRLEALAQAATAAEGIRAFFRVSLDCLDAPDTPSRLCLVAAMVSEQVLAEPELRECVQGELEKVRGIFLARLEQDRERGLLPASLDPQVTAAIITTYLQGFWRMALVGYDRSAFERQIDSFLSAMGL</sequence>
<protein>
    <submittedName>
        <fullName evidence="6">TetR/AcrR family transcriptional regulator</fullName>
    </submittedName>
</protein>
<dbReference type="EMBL" id="CP077093">
    <property type="protein sequence ID" value="QXI27244.1"/>
    <property type="molecule type" value="Genomic_DNA"/>
</dbReference>
<dbReference type="SUPFAM" id="SSF48498">
    <property type="entry name" value="Tetracyclin repressor-like, C-terminal domain"/>
    <property type="match status" value="1"/>
</dbReference>
<dbReference type="InterPro" id="IPR001647">
    <property type="entry name" value="HTH_TetR"/>
</dbReference>
<dbReference type="InterPro" id="IPR011075">
    <property type="entry name" value="TetR_C"/>
</dbReference>
<dbReference type="GO" id="GO:0003677">
    <property type="term" value="F:DNA binding"/>
    <property type="evidence" value="ECO:0007669"/>
    <property type="project" value="UniProtKB-KW"/>
</dbReference>
<dbReference type="SUPFAM" id="SSF46689">
    <property type="entry name" value="Homeodomain-like"/>
    <property type="match status" value="1"/>
</dbReference>
<evidence type="ECO:0000256" key="3">
    <source>
        <dbReference type="ARBA" id="ARBA00023163"/>
    </source>
</evidence>
<evidence type="ECO:0000313" key="7">
    <source>
        <dbReference type="Proteomes" id="UP000634530"/>
    </source>
</evidence>
<proteinExistence type="predicted"/>
<accession>A0A9E6PIS2</accession>
<dbReference type="Gene3D" id="1.10.357.10">
    <property type="entry name" value="Tetracycline Repressor, domain 2"/>
    <property type="match status" value="1"/>
</dbReference>
<evidence type="ECO:0000313" key="6">
    <source>
        <dbReference type="EMBL" id="QXI27244.1"/>
    </source>
</evidence>
<evidence type="ECO:0000259" key="4">
    <source>
        <dbReference type="Pfam" id="PF00440"/>
    </source>
</evidence>
<gene>
    <name evidence="6" type="ORF">HU752_025520</name>
</gene>
<keyword evidence="2" id="KW-0238">DNA-binding</keyword>
<dbReference type="Gene3D" id="1.10.10.60">
    <property type="entry name" value="Homeodomain-like"/>
    <property type="match status" value="1"/>
</dbReference>
<organism evidence="6 7">
    <name type="scientific">Pseudomonas vanderleydeniana</name>
    <dbReference type="NCBI Taxonomy" id="2745495"/>
    <lineage>
        <taxon>Bacteria</taxon>
        <taxon>Pseudomonadati</taxon>
        <taxon>Pseudomonadota</taxon>
        <taxon>Gammaproteobacteria</taxon>
        <taxon>Pseudomonadales</taxon>
        <taxon>Pseudomonadaceae</taxon>
        <taxon>Pseudomonas</taxon>
    </lineage>
</organism>
<feature type="domain" description="HTH tetR-type" evidence="4">
    <location>
        <begin position="13"/>
        <end position="57"/>
    </location>
</feature>
<dbReference type="RefSeq" id="WP_186685264.1">
    <property type="nucleotide sequence ID" value="NZ_CP077093.1"/>
</dbReference>
<feature type="domain" description="Tetracyclin repressor-like C-terminal" evidence="5">
    <location>
        <begin position="82"/>
        <end position="187"/>
    </location>
</feature>
<keyword evidence="7" id="KW-1185">Reference proteome</keyword>
<dbReference type="Pfam" id="PF00440">
    <property type="entry name" value="TetR_N"/>
    <property type="match status" value="1"/>
</dbReference>